<feature type="region of interest" description="Disordered" evidence="1">
    <location>
        <begin position="607"/>
        <end position="639"/>
    </location>
</feature>
<feature type="region of interest" description="Disordered" evidence="1">
    <location>
        <begin position="272"/>
        <end position="313"/>
    </location>
</feature>
<dbReference type="PANTHER" id="PTHR28159">
    <property type="entry name" value="TRAFFICKING PROTEIN PARTICLE COMPLEX II-SPECIFIC SUBUNIT 65"/>
    <property type="match status" value="1"/>
</dbReference>
<dbReference type="InterPro" id="IPR055420">
    <property type="entry name" value="IgD3_Trs65"/>
</dbReference>
<feature type="region of interest" description="Disordered" evidence="1">
    <location>
        <begin position="113"/>
        <end position="184"/>
    </location>
</feature>
<reference evidence="3 4" key="1">
    <citation type="submission" date="2024-01" db="EMBL/GenBank/DDBJ databases">
        <title>Comparative genomics of Cryptococcus and Kwoniella reveals pathogenesis evolution and contrasting modes of karyotype evolution via chromosome fusion or intercentromeric recombination.</title>
        <authorList>
            <person name="Coelho M.A."/>
            <person name="David-Palma M."/>
            <person name="Shea T."/>
            <person name="Bowers K."/>
            <person name="McGinley-Smith S."/>
            <person name="Mohammad A.W."/>
            <person name="Gnirke A."/>
            <person name="Yurkov A.M."/>
            <person name="Nowrousian M."/>
            <person name="Sun S."/>
            <person name="Cuomo C.A."/>
            <person name="Heitman J."/>
        </authorList>
    </citation>
    <scope>NUCLEOTIDE SEQUENCE [LARGE SCALE GENOMIC DNA]</scope>
    <source>
        <strain evidence="3 4">CBS 6074</strain>
    </source>
</reference>
<dbReference type="GeneID" id="91098654"/>
<proteinExistence type="predicted"/>
<evidence type="ECO:0000256" key="1">
    <source>
        <dbReference type="SAM" id="MobiDB-lite"/>
    </source>
</evidence>
<organism evidence="3 4">
    <name type="scientific">Kwoniella dendrophila CBS 6074</name>
    <dbReference type="NCBI Taxonomy" id="1295534"/>
    <lineage>
        <taxon>Eukaryota</taxon>
        <taxon>Fungi</taxon>
        <taxon>Dikarya</taxon>
        <taxon>Basidiomycota</taxon>
        <taxon>Agaricomycotina</taxon>
        <taxon>Tremellomycetes</taxon>
        <taxon>Tremellales</taxon>
        <taxon>Cryptococcaceae</taxon>
        <taxon>Kwoniella</taxon>
    </lineage>
</organism>
<dbReference type="RefSeq" id="XP_066079784.1">
    <property type="nucleotide sequence ID" value="XM_066223687.1"/>
</dbReference>
<accession>A0AAX4K627</accession>
<evidence type="ECO:0000313" key="3">
    <source>
        <dbReference type="EMBL" id="WWC93022.1"/>
    </source>
</evidence>
<dbReference type="PANTHER" id="PTHR28159:SF1">
    <property type="entry name" value="TRAFFICKING PROTEIN PARTICLE COMPLEX II-SPECIFIC SUBUNIT 65"/>
    <property type="match status" value="1"/>
</dbReference>
<gene>
    <name evidence="3" type="ORF">L201_007986</name>
</gene>
<feature type="compositionally biased region" description="Polar residues" evidence="1">
    <location>
        <begin position="484"/>
        <end position="500"/>
    </location>
</feature>
<dbReference type="AlphaFoldDB" id="A0AAX4K627"/>
<feature type="region of interest" description="Disordered" evidence="1">
    <location>
        <begin position="373"/>
        <end position="395"/>
    </location>
</feature>
<feature type="region of interest" description="Disordered" evidence="1">
    <location>
        <begin position="697"/>
        <end position="724"/>
    </location>
</feature>
<feature type="compositionally biased region" description="Low complexity" evidence="1">
    <location>
        <begin position="115"/>
        <end position="133"/>
    </location>
</feature>
<name>A0AAX4K627_9TREE</name>
<dbReference type="InterPro" id="IPR024662">
    <property type="entry name" value="Trs65"/>
</dbReference>
<feature type="compositionally biased region" description="Low complexity" evidence="1">
    <location>
        <begin position="708"/>
        <end position="723"/>
    </location>
</feature>
<feature type="compositionally biased region" description="Acidic residues" evidence="1">
    <location>
        <begin position="300"/>
        <end position="313"/>
    </location>
</feature>
<dbReference type="GO" id="GO:0006891">
    <property type="term" value="P:intra-Golgi vesicle-mediated transport"/>
    <property type="evidence" value="ECO:0007669"/>
    <property type="project" value="InterPro"/>
</dbReference>
<protein>
    <recommendedName>
        <fullName evidence="2">Trafficking protein particle complex II-specific subunit 65 IgD3 domain-containing protein</fullName>
    </recommendedName>
</protein>
<feature type="region of interest" description="Disordered" evidence="1">
    <location>
        <begin position="478"/>
        <end position="500"/>
    </location>
</feature>
<sequence length="903" mass="100852">MPSPNPSAYYETLFHSSSLNLIIPEISSLPDEPTNNGEDLSSWWEGIESSNVRDTAFFDEKLFYFLSIHLPEEVLQGLPGTPALDAKEPTSELLRFLGRLQLTMTASFIPSLPPSSFNRSNQTSNSTSTPTATLPISNSASTLAPPVPPHTPIIPNKAGGDDGGESIDFSNPPITPNPFPKMDQGEEQYANIEGVVVWEGNVEEVSGPWEEDDKSSLLHSKLKNPGIGRKIIRSKDGWNIIWRGEVPIAYVRTQIQNPLLALTASVTLRDQTHTKTHRRNAQSIDTTSIRSGTTIRTDGTEYENNDENDDDDYAGMEQIDLLGGLAGGEDMMPPTRLAPSLRQDLSMPSESTITSPLPLSAITPVAASTIITPSTASSSSLGEPSRERGKPPTTIQPIISTTLRKSYRRILSLAPGLRVRMRTLFLPQLLTENAVQEEEENEKCIILCVEIENSPEISLENGFEVIKVNIEIGGKGGKAKTELIPQSPSQSNEKENQGQNNEVISFPLRLGSIEQYNLLYKVTIASSIDNNTSRENNINGLEEIVNRSLGRNDEIRPVSIIVIGKPYSLQSTSSKSNENKQEYKYQTKEFHSRWNCSLDLTPFYNSDQFNNNPNHNRLPKPSFNNHNSNNNNINNRNSKSNSLIASNQIQNNSIAGDKRYSLAHLLSVEREKELHQLNQQQQNRKPLMPSQMINGNQQNQRVTSLTSQRQNQQQQQSNQKEQNGLLVSIKLLPSYSSNNNSSNIANNDDRLSNKLGKSTIQPLETFSLEIFVHNKSDDVKRFRLNIPPRQNSNDDSVNVEHRMKEIWDKRRKKRNDDGEPDWGVDDIVLKQSLANYSSTSPSIIPLENDIRCGPLLPFTSLSTRIRFLALRKGTFKIIDQLRLISNDNDFEFTISPVLDIVIG</sequence>
<keyword evidence="4" id="KW-1185">Reference proteome</keyword>
<dbReference type="Pfam" id="PF12735">
    <property type="entry name" value="IgD3_Trs65"/>
    <property type="match status" value="1"/>
</dbReference>
<evidence type="ECO:0000313" key="4">
    <source>
        <dbReference type="Proteomes" id="UP001355207"/>
    </source>
</evidence>
<feature type="compositionally biased region" description="Low complexity" evidence="1">
    <location>
        <begin position="622"/>
        <end position="639"/>
    </location>
</feature>
<evidence type="ECO:0000259" key="2">
    <source>
        <dbReference type="Pfam" id="PF12735"/>
    </source>
</evidence>
<dbReference type="GO" id="GO:0005802">
    <property type="term" value="C:trans-Golgi network"/>
    <property type="evidence" value="ECO:0007669"/>
    <property type="project" value="TreeGrafter"/>
</dbReference>
<feature type="compositionally biased region" description="Polar residues" evidence="1">
    <location>
        <begin position="697"/>
        <end position="707"/>
    </location>
</feature>
<feature type="compositionally biased region" description="Low complexity" evidence="1">
    <location>
        <begin position="283"/>
        <end position="297"/>
    </location>
</feature>
<feature type="domain" description="Trafficking protein particle complex II-specific subunit 65 IgD3" evidence="2">
    <location>
        <begin position="742"/>
        <end position="889"/>
    </location>
</feature>
<dbReference type="EMBL" id="CP144108">
    <property type="protein sequence ID" value="WWC93022.1"/>
    <property type="molecule type" value="Genomic_DNA"/>
</dbReference>
<dbReference type="GO" id="GO:1990071">
    <property type="term" value="C:TRAPPII protein complex"/>
    <property type="evidence" value="ECO:0007669"/>
    <property type="project" value="InterPro"/>
</dbReference>
<dbReference type="Proteomes" id="UP001355207">
    <property type="component" value="Chromosome 11"/>
</dbReference>